<reference evidence="2 3" key="1">
    <citation type="submission" date="2020-04" db="EMBL/GenBank/DDBJ databases">
        <title>Perkinsus olseni comparative genomics.</title>
        <authorList>
            <person name="Bogema D.R."/>
        </authorList>
    </citation>
    <scope>NUCLEOTIDE SEQUENCE [LARGE SCALE GENOMIC DNA]</scope>
    <source>
        <strain evidence="2">ATCC PRA-205</strain>
    </source>
</reference>
<feature type="non-terminal residue" evidence="2">
    <location>
        <position position="1"/>
    </location>
</feature>
<dbReference type="GO" id="GO:0032040">
    <property type="term" value="C:small-subunit processome"/>
    <property type="evidence" value="ECO:0007669"/>
    <property type="project" value="TreeGrafter"/>
</dbReference>
<organism evidence="2 3">
    <name type="scientific">Perkinsus olseni</name>
    <name type="common">Perkinsus atlanticus</name>
    <dbReference type="NCBI Taxonomy" id="32597"/>
    <lineage>
        <taxon>Eukaryota</taxon>
        <taxon>Sar</taxon>
        <taxon>Alveolata</taxon>
        <taxon>Perkinsozoa</taxon>
        <taxon>Perkinsea</taxon>
        <taxon>Perkinsida</taxon>
        <taxon>Perkinsidae</taxon>
        <taxon>Perkinsus</taxon>
    </lineage>
</organism>
<dbReference type="GO" id="GO:0030686">
    <property type="term" value="C:90S preribosome"/>
    <property type="evidence" value="ECO:0007669"/>
    <property type="project" value="TreeGrafter"/>
</dbReference>
<sequence>LRQLQAFKAKHNISQQPKHGKVSFLYDWREARSVEPQAIAEAALSCFQDLVAQDPSLEEFAGLFEVEKEGYKGRDFLTTEENDELNNTIERLLMHLSKHLLTDQGQTCLELLISRYDIQTYNMDALLLAGIP</sequence>
<evidence type="ECO:0000313" key="3">
    <source>
        <dbReference type="Proteomes" id="UP000574390"/>
    </source>
</evidence>
<dbReference type="EMBL" id="JABANM010021795">
    <property type="protein sequence ID" value="KAF4720631.1"/>
    <property type="molecule type" value="Genomic_DNA"/>
</dbReference>
<dbReference type="Proteomes" id="UP000574390">
    <property type="component" value="Unassembled WGS sequence"/>
</dbReference>
<proteinExistence type="inferred from homology"/>
<dbReference type="AlphaFoldDB" id="A0A7J6RJU2"/>
<dbReference type="PANTHER" id="PTHR13457">
    <property type="entry name" value="BAP28"/>
    <property type="match status" value="1"/>
</dbReference>
<keyword evidence="1" id="KW-0687">Ribonucleoprotein</keyword>
<dbReference type="InterPro" id="IPR040191">
    <property type="entry name" value="UTP10"/>
</dbReference>
<evidence type="ECO:0000256" key="1">
    <source>
        <dbReference type="RuleBase" id="RU367065"/>
    </source>
</evidence>
<evidence type="ECO:0000313" key="2">
    <source>
        <dbReference type="EMBL" id="KAF4720631.1"/>
    </source>
</evidence>
<dbReference type="GO" id="GO:0045943">
    <property type="term" value="P:positive regulation of transcription by RNA polymerase I"/>
    <property type="evidence" value="ECO:0007669"/>
    <property type="project" value="TreeGrafter"/>
</dbReference>
<dbReference type="GO" id="GO:0030515">
    <property type="term" value="F:snoRNA binding"/>
    <property type="evidence" value="ECO:0007669"/>
    <property type="project" value="TreeGrafter"/>
</dbReference>
<comment type="function">
    <text evidence="1">Involved in nucleolar processing of pre-18S ribosomal RNA.</text>
</comment>
<gene>
    <name evidence="2" type="primary">HEATR1_7</name>
    <name evidence="2" type="ORF">FOZ62_020694</name>
</gene>
<keyword evidence="1" id="KW-0690">Ribosome biogenesis</keyword>
<dbReference type="GO" id="GO:0000462">
    <property type="term" value="P:maturation of SSU-rRNA from tricistronic rRNA transcript (SSU-rRNA, 5.8S rRNA, LSU-rRNA)"/>
    <property type="evidence" value="ECO:0007669"/>
    <property type="project" value="TreeGrafter"/>
</dbReference>
<accession>A0A7J6RJU2</accession>
<dbReference type="GO" id="GO:0034455">
    <property type="term" value="C:t-UTP complex"/>
    <property type="evidence" value="ECO:0007669"/>
    <property type="project" value="TreeGrafter"/>
</dbReference>
<comment type="subcellular location">
    <subcellularLocation>
        <location evidence="1">Nucleus</location>
        <location evidence="1">Nucleolus</location>
    </subcellularLocation>
</comment>
<comment type="similarity">
    <text evidence="1">Belongs to the HEATR1/UTP10 family.</text>
</comment>
<name>A0A7J6RJU2_PEROL</name>
<keyword evidence="1" id="KW-0539">Nucleus</keyword>
<comment type="caution">
    <text evidence="2">The sequence shown here is derived from an EMBL/GenBank/DDBJ whole genome shotgun (WGS) entry which is preliminary data.</text>
</comment>
<dbReference type="PANTHER" id="PTHR13457:SF1">
    <property type="entry name" value="HEAT REPEAT-CONTAINING PROTEIN 1"/>
    <property type="match status" value="1"/>
</dbReference>
<keyword evidence="1" id="KW-0698">rRNA processing</keyword>
<protein>
    <recommendedName>
        <fullName evidence="1">HEAT repeat-containing protein 1</fullName>
    </recommendedName>
</protein>